<dbReference type="InterPro" id="IPR051310">
    <property type="entry name" value="MCP_chemotaxis"/>
</dbReference>
<feature type="coiled-coil region" evidence="3">
    <location>
        <begin position="469"/>
        <end position="496"/>
    </location>
</feature>
<evidence type="ECO:0000256" key="2">
    <source>
        <dbReference type="PROSITE-ProRule" id="PRU00284"/>
    </source>
</evidence>
<feature type="transmembrane region" description="Helical" evidence="4">
    <location>
        <begin position="161"/>
        <end position="181"/>
    </location>
</feature>
<dbReference type="CDD" id="cd11386">
    <property type="entry name" value="MCP_signal"/>
    <property type="match status" value="1"/>
</dbReference>
<sequence length="512" mass="54706">MRLNTPVTAQEVVLPDGVMLVSTTDTQGRITHCNAAFVAISGFDYSELLGQPHNLVRHPDMPPEAFRDLWATVGRGRPWSGTVKNRCKNGDFYWVQANVTPVMREGRNVGYISVRQKPTRAQVAAAQALYTQMSRERGSRPSFKLHAGGVRRVGWRDWPRAVFRLTLTQRLGVALAAWLGLVFSAAALGAAAGVLGALLLGGGVGLLAWFHRSVDRPLARCWNLTAQIAGCNLQGDIDYDMRHPVGQLMRNVKLINLNMQAIVEDVRAEVAGMVEAATEIAAGSQDLAQRTEEQSASVERTASAMEQITSVVQQTAQTAQRVAATSTSARERATHGGHSVGELVATMQAIDSASGRVAEVIRVIEAIAFQTNLLSLNAAVEAARAGEHGKGFAVVAAEVRALSGRCAEATREIRQLIGNSTQQVAQGSANVASAAEVIHKIVHSVTDVTALVHEITQAAHEQSGGVGEVNRAISEIEQATQQNAALAEQTAAASETLQGRAGTLTRSVQIFR</sequence>
<dbReference type="PANTHER" id="PTHR43531:SF7">
    <property type="entry name" value="AEROTAXIS RECEPTOR"/>
    <property type="match status" value="1"/>
</dbReference>
<dbReference type="InterPro" id="IPR000014">
    <property type="entry name" value="PAS"/>
</dbReference>
<dbReference type="SMART" id="SM00283">
    <property type="entry name" value="MA"/>
    <property type="match status" value="1"/>
</dbReference>
<dbReference type="PRINTS" id="PR00260">
    <property type="entry name" value="CHEMTRNSDUCR"/>
</dbReference>
<keyword evidence="3" id="KW-0175">Coiled coil</keyword>
<evidence type="ECO:0000256" key="1">
    <source>
        <dbReference type="ARBA" id="ARBA00029447"/>
    </source>
</evidence>
<dbReference type="InterPro" id="IPR001610">
    <property type="entry name" value="PAC"/>
</dbReference>
<feature type="domain" description="PAS" evidence="6">
    <location>
        <begin position="25"/>
        <end position="60"/>
    </location>
</feature>
<feature type="transmembrane region" description="Helical" evidence="4">
    <location>
        <begin position="187"/>
        <end position="210"/>
    </location>
</feature>
<dbReference type="CDD" id="cd00130">
    <property type="entry name" value="PAS"/>
    <property type="match status" value="1"/>
</dbReference>
<dbReference type="InterPro" id="IPR004089">
    <property type="entry name" value="MCPsignal_dom"/>
</dbReference>
<reference evidence="7 8" key="1">
    <citation type="submission" date="2024-08" db="EMBL/GenBank/DDBJ databases">
        <authorList>
            <person name="Lu H."/>
        </authorList>
    </citation>
    <scope>NUCLEOTIDE SEQUENCE [LARGE SCALE GENOMIC DNA]</scope>
    <source>
        <strain evidence="7 8">BYS87W</strain>
    </source>
</reference>
<keyword evidence="2" id="KW-0807">Transducer</keyword>
<keyword evidence="4" id="KW-1133">Transmembrane helix</keyword>
<proteinExistence type="inferred from homology"/>
<dbReference type="SMART" id="SM00086">
    <property type="entry name" value="PAC"/>
    <property type="match status" value="1"/>
</dbReference>
<comment type="caution">
    <text evidence="7">The sequence shown here is derived from an EMBL/GenBank/DDBJ whole genome shotgun (WGS) entry which is preliminary data.</text>
</comment>
<comment type="similarity">
    <text evidence="1">Belongs to the methyl-accepting chemotaxis (MCP) protein family.</text>
</comment>
<accession>A0ABW7H4D4</accession>
<dbReference type="PROSITE" id="PS50112">
    <property type="entry name" value="PAS"/>
    <property type="match status" value="1"/>
</dbReference>
<evidence type="ECO:0000313" key="7">
    <source>
        <dbReference type="EMBL" id="MFG6469040.1"/>
    </source>
</evidence>
<evidence type="ECO:0000259" key="6">
    <source>
        <dbReference type="PROSITE" id="PS50112"/>
    </source>
</evidence>
<dbReference type="PROSITE" id="PS50111">
    <property type="entry name" value="CHEMOTAXIS_TRANSDUC_2"/>
    <property type="match status" value="1"/>
</dbReference>
<evidence type="ECO:0000256" key="4">
    <source>
        <dbReference type="SAM" id="Phobius"/>
    </source>
</evidence>
<name>A0ABW7H4D4_9BURK</name>
<organism evidence="7 8">
    <name type="scientific">Pelomonas baiyunensis</name>
    <dbReference type="NCBI Taxonomy" id="3299026"/>
    <lineage>
        <taxon>Bacteria</taxon>
        <taxon>Pseudomonadati</taxon>
        <taxon>Pseudomonadota</taxon>
        <taxon>Betaproteobacteria</taxon>
        <taxon>Burkholderiales</taxon>
        <taxon>Sphaerotilaceae</taxon>
        <taxon>Roseateles</taxon>
    </lineage>
</organism>
<dbReference type="InterPro" id="IPR004090">
    <property type="entry name" value="Chemotax_Me-accpt_rcpt"/>
</dbReference>
<gene>
    <name evidence="7" type="ORF">ACG01O_20620</name>
</gene>
<evidence type="ECO:0000259" key="5">
    <source>
        <dbReference type="PROSITE" id="PS50111"/>
    </source>
</evidence>
<evidence type="ECO:0000256" key="3">
    <source>
        <dbReference type="SAM" id="Coils"/>
    </source>
</evidence>
<dbReference type="NCBIfam" id="TIGR00229">
    <property type="entry name" value="sensory_box"/>
    <property type="match status" value="1"/>
</dbReference>
<evidence type="ECO:0000313" key="8">
    <source>
        <dbReference type="Proteomes" id="UP001606303"/>
    </source>
</evidence>
<dbReference type="PANTHER" id="PTHR43531">
    <property type="entry name" value="PROTEIN ICFG"/>
    <property type="match status" value="1"/>
</dbReference>
<dbReference type="Pfam" id="PF08447">
    <property type="entry name" value="PAS_3"/>
    <property type="match status" value="1"/>
</dbReference>
<keyword evidence="8" id="KW-1185">Reference proteome</keyword>
<dbReference type="Gene3D" id="1.10.287.950">
    <property type="entry name" value="Methyl-accepting chemotaxis protein"/>
    <property type="match status" value="1"/>
</dbReference>
<keyword evidence="4" id="KW-0472">Membrane</keyword>
<dbReference type="SUPFAM" id="SSF58104">
    <property type="entry name" value="Methyl-accepting chemotaxis protein (MCP) signaling domain"/>
    <property type="match status" value="1"/>
</dbReference>
<dbReference type="InterPro" id="IPR035965">
    <property type="entry name" value="PAS-like_dom_sf"/>
</dbReference>
<protein>
    <submittedName>
        <fullName evidence="7">Methyl-accepting chemotaxis protein</fullName>
    </submittedName>
</protein>
<dbReference type="SUPFAM" id="SSF55785">
    <property type="entry name" value="PYP-like sensor domain (PAS domain)"/>
    <property type="match status" value="1"/>
</dbReference>
<feature type="domain" description="Methyl-accepting transducer" evidence="5">
    <location>
        <begin position="269"/>
        <end position="498"/>
    </location>
</feature>
<dbReference type="InterPro" id="IPR013655">
    <property type="entry name" value="PAS_fold_3"/>
</dbReference>
<dbReference type="Pfam" id="PF00015">
    <property type="entry name" value="MCPsignal"/>
    <property type="match status" value="1"/>
</dbReference>
<dbReference type="Gene3D" id="3.30.450.20">
    <property type="entry name" value="PAS domain"/>
    <property type="match status" value="1"/>
</dbReference>
<dbReference type="Proteomes" id="UP001606303">
    <property type="component" value="Unassembled WGS sequence"/>
</dbReference>
<dbReference type="EMBL" id="JBIGIB010000007">
    <property type="protein sequence ID" value="MFG6469040.1"/>
    <property type="molecule type" value="Genomic_DNA"/>
</dbReference>
<keyword evidence="4" id="KW-0812">Transmembrane</keyword>
<dbReference type="RefSeq" id="WP_394387308.1">
    <property type="nucleotide sequence ID" value="NZ_JBIGIB010000007.1"/>
</dbReference>